<keyword evidence="3" id="KW-1185">Reference proteome</keyword>
<dbReference type="PANTHER" id="PTHR34802:SF1">
    <property type="entry name" value="CHORISMATE SYNTHASE"/>
    <property type="match status" value="1"/>
</dbReference>
<sequence length="688" mass="76340">MLCKAWEVVHEFEHPKLSVLRHVIGRGVHLCFFSNSIEVEVMLATSEPRKRIPRAIIAREIKAEIAVLNYASVIYCFLPIMGLWGGLPRRLQPSDTWSGLSLGGILLMSPPFTYGKGHKWIISTTTFIKEEIKVLKPPHERSRGDEQGCRSKTWPPLREEVSRAALSRPVANIQQLPLKGQGARFARGGASKCVVVVIIIINHRVLEEGRHKFGTTPAADLIAGTPEQYHQVDKSDSTPVPLTCEDVEQPILVDIEGSSTMQHGVQNPRTRIDGKMEQQKSNINDHASQHLLSLLQKRTKKEESVSTFRFETLIGVSFMKEFQSAQAPVSTQRVLDSGANAMVLPTSVGFLFPNSDASFFSSSSGDHQPNMTIQEKNSVTSNHIHDANLRYILGPDKEHENSFVEEQKLGVAGFVDRAPQIHLPNEDTLIIGSDALESVNSDPLSFVSSSRTEGLFSQRSMDQLNGKLLNDIPRNAEHVEPSILDGLPSFQNSHGLINSGNFYHRFQGTSSQLPHLIDHARSLHTGLDHLTYRNQQMKLIGLEGINHDPRQNFHGNVVPRNSSDHANGPHVHPSAYHLISTQMPIPGNLPQQLPLPGYPRGVPLSHLINHIPPFVAEVNNIQNGSLHHQQPNYGGFGVGLPGGGNHTEVFQRLMEMEMRANAKHVRPAAAGHIPCTYGPEFGMNFRYR</sequence>
<keyword evidence="1" id="KW-0472">Membrane</keyword>
<dbReference type="Proteomes" id="UP001327560">
    <property type="component" value="Chromosome 7"/>
</dbReference>
<dbReference type="EMBL" id="CP136896">
    <property type="protein sequence ID" value="WOL13257.1"/>
    <property type="molecule type" value="Genomic_DNA"/>
</dbReference>
<keyword evidence="1" id="KW-0812">Transmembrane</keyword>
<keyword evidence="1" id="KW-1133">Transmembrane helix</keyword>
<dbReference type="AlphaFoldDB" id="A0AAQ3KQM8"/>
<evidence type="ECO:0000256" key="1">
    <source>
        <dbReference type="SAM" id="Phobius"/>
    </source>
</evidence>
<reference evidence="2 3" key="1">
    <citation type="submission" date="2023-10" db="EMBL/GenBank/DDBJ databases">
        <title>Chromosome-scale genome assembly provides insights into flower coloration mechanisms of Canna indica.</title>
        <authorList>
            <person name="Li C."/>
        </authorList>
    </citation>
    <scope>NUCLEOTIDE SEQUENCE [LARGE SCALE GENOMIC DNA]</scope>
    <source>
        <tissue evidence="2">Flower</tissue>
    </source>
</reference>
<dbReference type="PANTHER" id="PTHR34802">
    <property type="entry name" value="CHORISMATE SYNTHASE"/>
    <property type="match status" value="1"/>
</dbReference>
<gene>
    <name evidence="2" type="ORF">Cni_G22026</name>
</gene>
<organism evidence="2 3">
    <name type="scientific">Canna indica</name>
    <name type="common">Indian-shot</name>
    <dbReference type="NCBI Taxonomy" id="4628"/>
    <lineage>
        <taxon>Eukaryota</taxon>
        <taxon>Viridiplantae</taxon>
        <taxon>Streptophyta</taxon>
        <taxon>Embryophyta</taxon>
        <taxon>Tracheophyta</taxon>
        <taxon>Spermatophyta</taxon>
        <taxon>Magnoliopsida</taxon>
        <taxon>Liliopsida</taxon>
        <taxon>Zingiberales</taxon>
        <taxon>Cannaceae</taxon>
        <taxon>Canna</taxon>
    </lineage>
</organism>
<evidence type="ECO:0000313" key="3">
    <source>
        <dbReference type="Proteomes" id="UP001327560"/>
    </source>
</evidence>
<proteinExistence type="predicted"/>
<name>A0AAQ3KQM8_9LILI</name>
<protein>
    <submittedName>
        <fullName evidence="2">Uncharacterized protein</fullName>
    </submittedName>
</protein>
<feature type="transmembrane region" description="Helical" evidence="1">
    <location>
        <begin position="67"/>
        <end position="87"/>
    </location>
</feature>
<evidence type="ECO:0000313" key="2">
    <source>
        <dbReference type="EMBL" id="WOL13257.1"/>
    </source>
</evidence>
<accession>A0AAQ3KQM8</accession>